<evidence type="ECO:0000313" key="3">
    <source>
        <dbReference type="EMBL" id="CAL1381551.1"/>
    </source>
</evidence>
<feature type="signal peptide" evidence="2">
    <location>
        <begin position="1"/>
        <end position="23"/>
    </location>
</feature>
<keyword evidence="4" id="KW-1185">Reference proteome</keyword>
<dbReference type="Proteomes" id="UP001497516">
    <property type="component" value="Chromosome 4"/>
</dbReference>
<protein>
    <submittedName>
        <fullName evidence="3">Uncharacterized protein</fullName>
    </submittedName>
</protein>
<evidence type="ECO:0000313" key="4">
    <source>
        <dbReference type="Proteomes" id="UP001497516"/>
    </source>
</evidence>
<proteinExistence type="predicted"/>
<feature type="chain" id="PRO_5043740944" evidence="2">
    <location>
        <begin position="24"/>
        <end position="108"/>
    </location>
</feature>
<keyword evidence="2" id="KW-0732">Signal</keyword>
<feature type="region of interest" description="Disordered" evidence="1">
    <location>
        <begin position="24"/>
        <end position="53"/>
    </location>
</feature>
<name>A0AAV2E6R2_9ROSI</name>
<organism evidence="3 4">
    <name type="scientific">Linum trigynum</name>
    <dbReference type="NCBI Taxonomy" id="586398"/>
    <lineage>
        <taxon>Eukaryota</taxon>
        <taxon>Viridiplantae</taxon>
        <taxon>Streptophyta</taxon>
        <taxon>Embryophyta</taxon>
        <taxon>Tracheophyta</taxon>
        <taxon>Spermatophyta</taxon>
        <taxon>Magnoliopsida</taxon>
        <taxon>eudicotyledons</taxon>
        <taxon>Gunneridae</taxon>
        <taxon>Pentapetalae</taxon>
        <taxon>rosids</taxon>
        <taxon>fabids</taxon>
        <taxon>Malpighiales</taxon>
        <taxon>Linaceae</taxon>
        <taxon>Linum</taxon>
    </lineage>
</organism>
<dbReference type="EMBL" id="OZ034817">
    <property type="protein sequence ID" value="CAL1381551.1"/>
    <property type="molecule type" value="Genomic_DNA"/>
</dbReference>
<dbReference type="AlphaFoldDB" id="A0AAV2E6R2"/>
<reference evidence="3 4" key="1">
    <citation type="submission" date="2024-04" db="EMBL/GenBank/DDBJ databases">
        <authorList>
            <person name="Fracassetti M."/>
        </authorList>
    </citation>
    <scope>NUCLEOTIDE SEQUENCE [LARGE SCALE GENOMIC DNA]</scope>
</reference>
<feature type="region of interest" description="Disordered" evidence="1">
    <location>
        <begin position="72"/>
        <end position="108"/>
    </location>
</feature>
<accession>A0AAV2E6R2</accession>
<gene>
    <name evidence="3" type="ORF">LTRI10_LOCUS22924</name>
</gene>
<sequence>MTAFSQNIVLALFLLLLLPRAQCSSSRNGNGVSKEAMDQHHQQGHRPRQGGSSWGLHNYYVIPMQRYHQIHNAQQPTAAIQSKGEKQPSSSFAADKRLVPTGPNPLHN</sequence>
<evidence type="ECO:0000256" key="2">
    <source>
        <dbReference type="SAM" id="SignalP"/>
    </source>
</evidence>
<evidence type="ECO:0000256" key="1">
    <source>
        <dbReference type="SAM" id="MobiDB-lite"/>
    </source>
</evidence>